<keyword evidence="4" id="KW-1185">Reference proteome</keyword>
<evidence type="ECO:0000313" key="3">
    <source>
        <dbReference type="EMBL" id="KAF4337658.1"/>
    </source>
</evidence>
<dbReference type="AlphaFoldDB" id="A0A9P5AG56"/>
<dbReference type="InterPro" id="IPR029058">
    <property type="entry name" value="AB_hydrolase_fold"/>
</dbReference>
<keyword evidence="1" id="KW-0812">Transmembrane</keyword>
<organism evidence="3 4">
    <name type="scientific">Fusarium beomiforme</name>
    <dbReference type="NCBI Taxonomy" id="44412"/>
    <lineage>
        <taxon>Eukaryota</taxon>
        <taxon>Fungi</taxon>
        <taxon>Dikarya</taxon>
        <taxon>Ascomycota</taxon>
        <taxon>Pezizomycotina</taxon>
        <taxon>Sordariomycetes</taxon>
        <taxon>Hypocreomycetidae</taxon>
        <taxon>Hypocreales</taxon>
        <taxon>Nectriaceae</taxon>
        <taxon>Fusarium</taxon>
        <taxon>Fusarium burgessii species complex</taxon>
    </lineage>
</organism>
<evidence type="ECO:0000256" key="1">
    <source>
        <dbReference type="SAM" id="Phobius"/>
    </source>
</evidence>
<proteinExistence type="predicted"/>
<dbReference type="EMBL" id="PVQB02000387">
    <property type="protein sequence ID" value="KAF4337658.1"/>
    <property type="molecule type" value="Genomic_DNA"/>
</dbReference>
<accession>A0A9P5AG56</accession>
<dbReference type="GO" id="GO:0016020">
    <property type="term" value="C:membrane"/>
    <property type="evidence" value="ECO:0007669"/>
    <property type="project" value="TreeGrafter"/>
</dbReference>
<evidence type="ECO:0000313" key="4">
    <source>
        <dbReference type="Proteomes" id="UP000730481"/>
    </source>
</evidence>
<dbReference type="OrthoDB" id="8119704at2759"/>
<sequence>MALPETTEAGQELFFISLNQDKPTTVVLLHGLLSSHLEWAFVIPHLFDYHVIVLDLSGHSQSREILPADISSSAERVAVLIRRHAHGGRAHVVGLSMGAFITLRTSRQHPELVLSAIVTAGHPMEGPWAWVARHPSITYYAMLLLLELVPAWLYMFVASKGRGMRRHEELLREMRCNRRWDVIRAVDRGMLELKWEDISSMPVKTLAIAAEGIDDVEAVRRMGREMPVEGSLGAVVRGAVHTWNLQKPDLFADVIRAWIEQSPLPRGLELLK</sequence>
<gene>
    <name evidence="3" type="ORF">FBEOM_8412</name>
</gene>
<feature type="transmembrane region" description="Helical" evidence="1">
    <location>
        <begin position="137"/>
        <end position="157"/>
    </location>
</feature>
<keyword evidence="1" id="KW-1133">Transmembrane helix</keyword>
<dbReference type="SUPFAM" id="SSF53474">
    <property type="entry name" value="alpha/beta-Hydrolases"/>
    <property type="match status" value="1"/>
</dbReference>
<reference evidence="3" key="1">
    <citation type="journal article" date="2017" name="Mycologia">
        <title>Fusarium algeriense, sp. nov., a novel toxigenic crown rot pathogen of durum wheat from Algeria is nested in the Fusarium burgessii species complex.</title>
        <authorList>
            <person name="Laraba I."/>
            <person name="Keddad A."/>
            <person name="Boureghda H."/>
            <person name="Abdallah N."/>
            <person name="Vaughan M.M."/>
            <person name="Proctor R.H."/>
            <person name="Busman M."/>
            <person name="O'Donnell K."/>
        </authorList>
    </citation>
    <scope>NUCLEOTIDE SEQUENCE</scope>
    <source>
        <strain evidence="3">NRRL 25174</strain>
    </source>
</reference>
<evidence type="ECO:0000259" key="2">
    <source>
        <dbReference type="Pfam" id="PF00561"/>
    </source>
</evidence>
<dbReference type="PANTHER" id="PTHR43798:SF33">
    <property type="entry name" value="HYDROLASE, PUTATIVE (AFU_ORTHOLOGUE AFUA_2G14860)-RELATED"/>
    <property type="match status" value="1"/>
</dbReference>
<name>A0A9P5AG56_9HYPO</name>
<feature type="domain" description="AB hydrolase-1" evidence="2">
    <location>
        <begin position="25"/>
        <end position="162"/>
    </location>
</feature>
<dbReference type="Gene3D" id="3.40.50.1820">
    <property type="entry name" value="alpha/beta hydrolase"/>
    <property type="match status" value="1"/>
</dbReference>
<dbReference type="Proteomes" id="UP000730481">
    <property type="component" value="Unassembled WGS sequence"/>
</dbReference>
<dbReference type="Pfam" id="PF00561">
    <property type="entry name" value="Abhydrolase_1"/>
    <property type="match status" value="1"/>
</dbReference>
<dbReference type="InterPro" id="IPR000073">
    <property type="entry name" value="AB_hydrolase_1"/>
</dbReference>
<reference evidence="3" key="2">
    <citation type="submission" date="2020-02" db="EMBL/GenBank/DDBJ databases">
        <title>Identification and distribution of gene clusters putatively required for synthesis of sphingolipid metabolism inhibitors in phylogenetically diverse species of the filamentous fungus Fusarium.</title>
        <authorList>
            <person name="Kim H.-S."/>
            <person name="Busman M."/>
            <person name="Brown D.W."/>
            <person name="Divon H."/>
            <person name="Uhlig S."/>
            <person name="Proctor R.H."/>
        </authorList>
    </citation>
    <scope>NUCLEOTIDE SEQUENCE</scope>
    <source>
        <strain evidence="3">NRRL 25174</strain>
    </source>
</reference>
<keyword evidence="1" id="KW-0472">Membrane</keyword>
<comment type="caution">
    <text evidence="3">The sequence shown here is derived from an EMBL/GenBank/DDBJ whole genome shotgun (WGS) entry which is preliminary data.</text>
</comment>
<dbReference type="PANTHER" id="PTHR43798">
    <property type="entry name" value="MONOACYLGLYCEROL LIPASE"/>
    <property type="match status" value="1"/>
</dbReference>
<protein>
    <recommendedName>
        <fullName evidence="2">AB hydrolase-1 domain-containing protein</fullName>
    </recommendedName>
</protein>
<dbReference type="InterPro" id="IPR050266">
    <property type="entry name" value="AB_hydrolase_sf"/>
</dbReference>